<dbReference type="EMBL" id="JACAGB010000005">
    <property type="protein sequence ID" value="KAF6363105.1"/>
    <property type="molecule type" value="Genomic_DNA"/>
</dbReference>
<dbReference type="Proteomes" id="UP000558488">
    <property type="component" value="Unassembled WGS sequence"/>
</dbReference>
<sequence length="127" mass="14318">MHYVCQISNLQEMNIILVIYSESKFIERNRGDVIELLQIQSMGLKKMGRHISRLCIWNCCPNHTQDLSQRGHCSDPLDSSIFRSSLAWLALVLHSCPCKLFCLKILGITMQPCSPNAGPASCVLIQN</sequence>
<comment type="caution">
    <text evidence="1">The sequence shown here is derived from an EMBL/GenBank/DDBJ whole genome shotgun (WGS) entry which is preliminary data.</text>
</comment>
<protein>
    <submittedName>
        <fullName evidence="1">Uncharacterized protein</fullName>
    </submittedName>
</protein>
<evidence type="ECO:0000313" key="1">
    <source>
        <dbReference type="EMBL" id="KAF6363105.1"/>
    </source>
</evidence>
<organism evidence="1 2">
    <name type="scientific">Pipistrellus kuhlii</name>
    <name type="common">Kuhl's pipistrelle</name>
    <dbReference type="NCBI Taxonomy" id="59472"/>
    <lineage>
        <taxon>Eukaryota</taxon>
        <taxon>Metazoa</taxon>
        <taxon>Chordata</taxon>
        <taxon>Craniata</taxon>
        <taxon>Vertebrata</taxon>
        <taxon>Euteleostomi</taxon>
        <taxon>Mammalia</taxon>
        <taxon>Eutheria</taxon>
        <taxon>Laurasiatheria</taxon>
        <taxon>Chiroptera</taxon>
        <taxon>Yangochiroptera</taxon>
        <taxon>Vespertilionidae</taxon>
        <taxon>Pipistrellus</taxon>
    </lineage>
</organism>
<name>A0A7J7YMK4_PIPKU</name>
<dbReference type="AlphaFoldDB" id="A0A7J7YMK4"/>
<evidence type="ECO:0000313" key="2">
    <source>
        <dbReference type="Proteomes" id="UP000558488"/>
    </source>
</evidence>
<proteinExistence type="predicted"/>
<accession>A0A7J7YMK4</accession>
<gene>
    <name evidence="1" type="ORF">mPipKuh1_010102</name>
</gene>
<reference evidence="1 2" key="1">
    <citation type="journal article" date="2020" name="Nature">
        <title>Six reference-quality genomes reveal evolution of bat adaptations.</title>
        <authorList>
            <person name="Jebb D."/>
            <person name="Huang Z."/>
            <person name="Pippel M."/>
            <person name="Hughes G.M."/>
            <person name="Lavrichenko K."/>
            <person name="Devanna P."/>
            <person name="Winkler S."/>
            <person name="Jermiin L.S."/>
            <person name="Skirmuntt E.C."/>
            <person name="Katzourakis A."/>
            <person name="Burkitt-Gray L."/>
            <person name="Ray D.A."/>
            <person name="Sullivan K.A.M."/>
            <person name="Roscito J.G."/>
            <person name="Kirilenko B.M."/>
            <person name="Davalos L.M."/>
            <person name="Corthals A.P."/>
            <person name="Power M.L."/>
            <person name="Jones G."/>
            <person name="Ransome R.D."/>
            <person name="Dechmann D.K.N."/>
            <person name="Locatelli A.G."/>
            <person name="Puechmaille S.J."/>
            <person name="Fedrigo O."/>
            <person name="Jarvis E.D."/>
            <person name="Hiller M."/>
            <person name="Vernes S.C."/>
            <person name="Myers E.W."/>
            <person name="Teeling E.C."/>
        </authorList>
    </citation>
    <scope>NUCLEOTIDE SEQUENCE [LARGE SCALE GENOMIC DNA]</scope>
    <source>
        <strain evidence="1">MPipKuh1</strain>
        <tissue evidence="1">Flight muscle</tissue>
    </source>
</reference>
<keyword evidence="2" id="KW-1185">Reference proteome</keyword>